<organism evidence="2 3">
    <name type="scientific">Artemia franciscana</name>
    <name type="common">Brine shrimp</name>
    <name type="synonym">Artemia sanfranciscana</name>
    <dbReference type="NCBI Taxonomy" id="6661"/>
    <lineage>
        <taxon>Eukaryota</taxon>
        <taxon>Metazoa</taxon>
        <taxon>Ecdysozoa</taxon>
        <taxon>Arthropoda</taxon>
        <taxon>Crustacea</taxon>
        <taxon>Branchiopoda</taxon>
        <taxon>Anostraca</taxon>
        <taxon>Artemiidae</taxon>
        <taxon>Artemia</taxon>
    </lineage>
</organism>
<dbReference type="Pfam" id="PF10209">
    <property type="entry name" value="DUF2340"/>
    <property type="match status" value="1"/>
</dbReference>
<dbReference type="Proteomes" id="UP001187531">
    <property type="component" value="Unassembled WGS sequence"/>
</dbReference>
<name>A0AA88IE90_ARTSF</name>
<dbReference type="InterPro" id="IPR018794">
    <property type="entry name" value="UPF0538"/>
</dbReference>
<accession>A0AA88IE90</accession>
<comment type="caution">
    <text evidence="2">The sequence shown here is derived from an EMBL/GenBank/DDBJ whole genome shotgun (WGS) entry which is preliminary data.</text>
</comment>
<evidence type="ECO:0000256" key="1">
    <source>
        <dbReference type="ARBA" id="ARBA00007176"/>
    </source>
</evidence>
<proteinExistence type="inferred from homology"/>
<reference evidence="2" key="1">
    <citation type="submission" date="2023-07" db="EMBL/GenBank/DDBJ databases">
        <title>Chromosome-level genome assembly of Artemia franciscana.</title>
        <authorList>
            <person name="Jo E."/>
        </authorList>
    </citation>
    <scope>NUCLEOTIDE SEQUENCE</scope>
    <source>
        <tissue evidence="2">Whole body</tissue>
    </source>
</reference>
<evidence type="ECO:0000313" key="2">
    <source>
        <dbReference type="EMBL" id="KAK2726694.1"/>
    </source>
</evidence>
<protein>
    <submittedName>
        <fullName evidence="2">Uncharacterized protein</fullName>
    </submittedName>
</protein>
<dbReference type="PANTHER" id="PTHR18444">
    <property type="entry name" value="UPF0538 FAMILY MEMBER"/>
    <property type="match status" value="1"/>
</dbReference>
<comment type="similarity">
    <text evidence="1">Belongs to the UPF0538 family.</text>
</comment>
<evidence type="ECO:0000313" key="3">
    <source>
        <dbReference type="Proteomes" id="UP001187531"/>
    </source>
</evidence>
<keyword evidence="3" id="KW-1185">Reference proteome</keyword>
<sequence>MNDLKITINIKLVKSFTYRNTKNIPMKNVDLSEKVEDFIEGIKRAIQTANIPPPFKQHMYDTLKIEQQAHGAKANDPIMGMEHDELILKPGESLYDQGVRHETELALFNFAEYLNYKKSPEIKWE</sequence>
<gene>
    <name evidence="2" type="ORF">QYM36_007510</name>
</gene>
<dbReference type="PANTHER" id="PTHR18444:SF9">
    <property type="entry name" value="UPF0538 PROTEIN C2ORF76"/>
    <property type="match status" value="1"/>
</dbReference>
<dbReference type="EMBL" id="JAVRJZ010000001">
    <property type="protein sequence ID" value="KAK2726694.1"/>
    <property type="molecule type" value="Genomic_DNA"/>
</dbReference>
<dbReference type="AlphaFoldDB" id="A0AA88IE90"/>